<name>A0A914WEE0_9BILA</name>
<evidence type="ECO:0000256" key="1">
    <source>
        <dbReference type="SAM" id="MobiDB-lite"/>
    </source>
</evidence>
<dbReference type="PANTHER" id="PTHR31697:SF2">
    <property type="entry name" value="INTEGRATOR COMPLEX SUBUNIT 5"/>
    <property type="match status" value="1"/>
</dbReference>
<organism evidence="4 5">
    <name type="scientific">Plectus sambesii</name>
    <dbReference type="NCBI Taxonomy" id="2011161"/>
    <lineage>
        <taxon>Eukaryota</taxon>
        <taxon>Metazoa</taxon>
        <taxon>Ecdysozoa</taxon>
        <taxon>Nematoda</taxon>
        <taxon>Chromadorea</taxon>
        <taxon>Plectida</taxon>
        <taxon>Plectina</taxon>
        <taxon>Plectoidea</taxon>
        <taxon>Plectidae</taxon>
        <taxon>Plectus</taxon>
    </lineage>
</organism>
<protein>
    <submittedName>
        <fullName evidence="5">Huntingtin</fullName>
    </submittedName>
</protein>
<keyword evidence="4" id="KW-1185">Reference proteome</keyword>
<dbReference type="Proteomes" id="UP000887566">
    <property type="component" value="Unplaced"/>
</dbReference>
<proteinExistence type="predicted"/>
<dbReference type="GO" id="GO:0032039">
    <property type="term" value="C:integrator complex"/>
    <property type="evidence" value="ECO:0007669"/>
    <property type="project" value="InterPro"/>
</dbReference>
<reference evidence="5" key="1">
    <citation type="submission" date="2022-11" db="UniProtKB">
        <authorList>
            <consortium name="WormBaseParasite"/>
        </authorList>
    </citation>
    <scope>IDENTIFICATION</scope>
</reference>
<dbReference type="InterPro" id="IPR029444">
    <property type="entry name" value="INTS5_C"/>
</dbReference>
<evidence type="ECO:0000259" key="2">
    <source>
        <dbReference type="Pfam" id="PF14837"/>
    </source>
</evidence>
<feature type="region of interest" description="Disordered" evidence="1">
    <location>
        <begin position="1"/>
        <end position="25"/>
    </location>
</feature>
<dbReference type="AlphaFoldDB" id="A0A914WEE0"/>
<dbReference type="Pfam" id="PF14838">
    <property type="entry name" value="INTS5_C"/>
    <property type="match status" value="1"/>
</dbReference>
<feature type="domain" description="Integrator complex subunit 5 C-terminal" evidence="3">
    <location>
        <begin position="271"/>
        <end position="337"/>
    </location>
</feature>
<dbReference type="GO" id="GO:0034472">
    <property type="term" value="P:snRNA 3'-end processing"/>
    <property type="evidence" value="ECO:0007669"/>
    <property type="project" value="TreeGrafter"/>
</dbReference>
<accession>A0A914WEE0</accession>
<dbReference type="InterPro" id="IPR040316">
    <property type="entry name" value="INTS5"/>
</dbReference>
<dbReference type="Pfam" id="PF14837">
    <property type="entry name" value="INTS5_N"/>
    <property type="match status" value="1"/>
</dbReference>
<dbReference type="InterPro" id="IPR029445">
    <property type="entry name" value="INTS5_N"/>
</dbReference>
<evidence type="ECO:0000259" key="3">
    <source>
        <dbReference type="Pfam" id="PF14838"/>
    </source>
</evidence>
<evidence type="ECO:0000313" key="4">
    <source>
        <dbReference type="Proteomes" id="UP000887566"/>
    </source>
</evidence>
<feature type="compositionally biased region" description="Polar residues" evidence="1">
    <location>
        <begin position="1"/>
        <end position="14"/>
    </location>
</feature>
<dbReference type="WBParaSite" id="PSAMB.scaffold378size53905.g5368.t1">
    <property type="protein sequence ID" value="PSAMB.scaffold378size53905.g5368.t1"/>
    <property type="gene ID" value="PSAMB.scaffold378size53905.g5368"/>
</dbReference>
<sequence>MQAEAATSSKATRSPQRRNQQQQDLQRNLRHFLSIASAGDLNTIYRNRPVWATNDEKYLTETALQVFKSVPSAKLAVLNYVGLLAHEGTHLHMSKCENSHFSVDASAIEGAVYRFAQVFNQSLNEIDTKEWATDMLRWSSLLLAEVCKQNAGRRATNGPAGPLTLVELLRVYVLCPCIEQIIDLLNASIKFLLNCDPESCISVIVETAKIYGANFDWIITHVGTMFPGAMVNPLLSVGLEEFRTYVTDLSVREAQLPQMTAAQLHEDYQLKFRSLSAILSHLARQQSAELKTSLRRLLVESLTTNGVESADLSLAFLFKLVTFSPNVLRVLVQEANDLDAHEEEQVKQRVQ</sequence>
<evidence type="ECO:0000313" key="5">
    <source>
        <dbReference type="WBParaSite" id="PSAMB.scaffold378size53905.g5368.t1"/>
    </source>
</evidence>
<feature type="domain" description="Integrator complex subunit 5 N-terminal" evidence="2">
    <location>
        <begin position="38"/>
        <end position="243"/>
    </location>
</feature>
<dbReference type="PANTHER" id="PTHR31697">
    <property type="entry name" value="INTEGRATOR COMPLEX SUBUNIT 5"/>
    <property type="match status" value="1"/>
</dbReference>